<feature type="region of interest" description="Disordered" evidence="1">
    <location>
        <begin position="1"/>
        <end position="46"/>
    </location>
</feature>
<accession>A0A0M3HUW7</accession>
<protein>
    <submittedName>
        <fullName evidence="3">Transposase</fullName>
    </submittedName>
</protein>
<keyword evidence="2" id="KW-1185">Reference proteome</keyword>
<feature type="compositionally biased region" description="Basic and acidic residues" evidence="1">
    <location>
        <begin position="15"/>
        <end position="24"/>
    </location>
</feature>
<dbReference type="AlphaFoldDB" id="A0A0M3HUW7"/>
<dbReference type="WBParaSite" id="ALUE_0000664901-mRNA-1">
    <property type="protein sequence ID" value="ALUE_0000664901-mRNA-1"/>
    <property type="gene ID" value="ALUE_0000664901"/>
</dbReference>
<dbReference type="Proteomes" id="UP000036681">
    <property type="component" value="Unplaced"/>
</dbReference>
<organism evidence="2 3">
    <name type="scientific">Ascaris lumbricoides</name>
    <name type="common">Giant roundworm</name>
    <dbReference type="NCBI Taxonomy" id="6252"/>
    <lineage>
        <taxon>Eukaryota</taxon>
        <taxon>Metazoa</taxon>
        <taxon>Ecdysozoa</taxon>
        <taxon>Nematoda</taxon>
        <taxon>Chromadorea</taxon>
        <taxon>Rhabditida</taxon>
        <taxon>Spirurina</taxon>
        <taxon>Ascaridomorpha</taxon>
        <taxon>Ascaridoidea</taxon>
        <taxon>Ascarididae</taxon>
        <taxon>Ascaris</taxon>
    </lineage>
</organism>
<evidence type="ECO:0000313" key="2">
    <source>
        <dbReference type="Proteomes" id="UP000036681"/>
    </source>
</evidence>
<reference evidence="3" key="1">
    <citation type="submission" date="2017-02" db="UniProtKB">
        <authorList>
            <consortium name="WormBaseParasite"/>
        </authorList>
    </citation>
    <scope>IDENTIFICATION</scope>
</reference>
<proteinExistence type="predicted"/>
<evidence type="ECO:0000256" key="1">
    <source>
        <dbReference type="SAM" id="MobiDB-lite"/>
    </source>
</evidence>
<evidence type="ECO:0000313" key="3">
    <source>
        <dbReference type="WBParaSite" id="ALUE_0000664901-mRNA-1"/>
    </source>
</evidence>
<name>A0A0M3HUW7_ASCLU</name>
<sequence>MWLGKNYPKVNGADANDRVPDVRRKQSRRKWPTSECYDAKKPPERGNPLPSFDVLVRLSGELVMYRMLLIAILQGPAFGQPF</sequence>